<dbReference type="SUPFAM" id="SSF55909">
    <property type="entry name" value="Pentein"/>
    <property type="match status" value="1"/>
</dbReference>
<dbReference type="PANTHER" id="PTHR10837:SF8">
    <property type="entry name" value="PROTEIN-ARGININE DEIMINASE"/>
    <property type="match status" value="1"/>
</dbReference>
<dbReference type="GO" id="GO:0004668">
    <property type="term" value="F:protein-arginine deiminase activity"/>
    <property type="evidence" value="ECO:0007669"/>
    <property type="project" value="InterPro"/>
</dbReference>
<evidence type="ECO:0000313" key="3">
    <source>
        <dbReference type="EMBL" id="ABF89571.1"/>
    </source>
</evidence>
<dbReference type="Proteomes" id="UP000002402">
    <property type="component" value="Chromosome"/>
</dbReference>
<dbReference type="GO" id="GO:0005737">
    <property type="term" value="C:cytoplasm"/>
    <property type="evidence" value="ECO:0007669"/>
    <property type="project" value="InterPro"/>
</dbReference>
<dbReference type="HOGENOM" id="CLU_015851_0_0_7"/>
<dbReference type="eggNOG" id="COG1193">
    <property type="taxonomic scope" value="Bacteria"/>
</dbReference>
<organism evidence="3 4">
    <name type="scientific">Myxococcus xanthus (strain DK1622)</name>
    <dbReference type="NCBI Taxonomy" id="246197"/>
    <lineage>
        <taxon>Bacteria</taxon>
        <taxon>Pseudomonadati</taxon>
        <taxon>Myxococcota</taxon>
        <taxon>Myxococcia</taxon>
        <taxon>Myxococcales</taxon>
        <taxon>Cystobacterineae</taxon>
        <taxon>Myxococcaceae</taxon>
        <taxon>Myxococcus</taxon>
    </lineage>
</organism>
<dbReference type="EnsemblBacteria" id="ABF89571">
    <property type="protein sequence ID" value="ABF89571"/>
    <property type="gene ID" value="MXAN_6411"/>
</dbReference>
<dbReference type="STRING" id="246197.MXAN_6411"/>
<evidence type="ECO:0000313" key="4">
    <source>
        <dbReference type="Proteomes" id="UP000002402"/>
    </source>
</evidence>
<protein>
    <recommendedName>
        <fullName evidence="2">Protein-arginine deiminase C-terminal domain-containing protein</fullName>
    </recommendedName>
</protein>
<feature type="compositionally biased region" description="Pro residues" evidence="1">
    <location>
        <begin position="11"/>
        <end position="21"/>
    </location>
</feature>
<dbReference type="EMBL" id="CP000113">
    <property type="protein sequence ID" value="ABF89571.1"/>
    <property type="molecule type" value="Genomic_DNA"/>
</dbReference>
<evidence type="ECO:0000259" key="2">
    <source>
        <dbReference type="Pfam" id="PF03068"/>
    </source>
</evidence>
<dbReference type="InterPro" id="IPR013530">
    <property type="entry name" value="PAD_C"/>
</dbReference>
<keyword evidence="4" id="KW-1185">Reference proteome</keyword>
<dbReference type="KEGG" id="mxa:MXAN_6411"/>
<evidence type="ECO:0000256" key="1">
    <source>
        <dbReference type="SAM" id="MobiDB-lite"/>
    </source>
</evidence>
<dbReference type="AlphaFoldDB" id="Q1CYI8"/>
<dbReference type="PANTHER" id="PTHR10837">
    <property type="entry name" value="PEPTIDYLARGININE DEIMINASE"/>
    <property type="match status" value="1"/>
</dbReference>
<dbReference type="GO" id="GO:0005509">
    <property type="term" value="F:calcium ion binding"/>
    <property type="evidence" value="ECO:0007669"/>
    <property type="project" value="InterPro"/>
</dbReference>
<feature type="region of interest" description="Disordered" evidence="1">
    <location>
        <begin position="1"/>
        <end position="21"/>
    </location>
</feature>
<proteinExistence type="predicted"/>
<sequence length="637" mass="69671">MSFHRDWGCPSAPPENAMPPSPHARARLLPLLLACLLASACGPVADDEGGRPGSEDPLEGPFHPVVDLRADVNRNGIVELDNPAEDEDEDTWTAERGAIFLANLDDDEHACPFSMDPHRISDDALAQCHDAMDAVVNGESDLEDLARLRTVPWPEAPAGTVGSVIVSGAAGKKVRLFKRVRGNFISGGFPDTVFLSTAEIRRGVVLAIEGRDIVRDPEEWDGFADVVLTIGRNNPHDPVFTDTVRMRVAPVVLFHHMTPAWNVFVSKPAASIEANQFRQALGGVLADSGERMVYSEFAVDDLWAQDYFEPAYMSMPAPEGRQHVMKVNYRAPHVYNTDANAPLRAAGRIAFWLRGPDTAAIQQYQQGMSMASQTLNSFGNTEVIPPYEKDGVTYPLGRLFRGRGPDSRPDYQPDPSFTQMLEAQAVQPPIYVDTSWLFVDHVDETFTFLPAPTPRGWIALVADPALARRILQDAQARGHGDAKLFAGLSWAYSIPAEASIAEVLDNPGLMDASAVAALEIDTQLSILREETGLTDADIIRVPFLFQNASDGVTAYQPATLNLLSLTPTQVIAPDPHGPLLDGEDPFKTRFEEALGAHGIHVHWVDAWAPFHIAQGQVHCATQSARQVPDVKWWEGGR</sequence>
<feature type="domain" description="Protein-arginine deiminase C-terminal" evidence="2">
    <location>
        <begin position="239"/>
        <end position="634"/>
    </location>
</feature>
<accession>Q1CYI8</accession>
<dbReference type="InterPro" id="IPR036556">
    <property type="entry name" value="PAD_central_sf"/>
</dbReference>
<dbReference type="SUPFAM" id="SSF110083">
    <property type="entry name" value="Peptidylarginine deiminase Pad4, middle domain"/>
    <property type="match status" value="1"/>
</dbReference>
<dbReference type="InterPro" id="IPR004303">
    <property type="entry name" value="PAD"/>
</dbReference>
<dbReference type="Gene3D" id="2.60.40.1700">
    <property type="entry name" value="Protein-arginine deiminase, central domain"/>
    <property type="match status" value="1"/>
</dbReference>
<dbReference type="Gene3D" id="3.75.10.10">
    <property type="entry name" value="L-arginine/glycine Amidinotransferase, Chain A"/>
    <property type="match status" value="1"/>
</dbReference>
<gene>
    <name evidence="3" type="ordered locus">MXAN_6411</name>
</gene>
<dbReference type="Pfam" id="PF03068">
    <property type="entry name" value="PAD"/>
    <property type="match status" value="1"/>
</dbReference>
<reference evidence="3 4" key="1">
    <citation type="journal article" date="2006" name="Proc. Natl. Acad. Sci. U.S.A.">
        <title>Evolution of sensory complexity recorded in a myxobacterial genome.</title>
        <authorList>
            <person name="Goldman B.S."/>
            <person name="Nierman W.C."/>
            <person name="Kaiser D."/>
            <person name="Slater S.C."/>
            <person name="Durkin A.S."/>
            <person name="Eisen J.A."/>
            <person name="Ronning C.M."/>
            <person name="Barbazuk W.B."/>
            <person name="Blanchard M."/>
            <person name="Field C."/>
            <person name="Halling C."/>
            <person name="Hinkle G."/>
            <person name="Iartchuk O."/>
            <person name="Kim H.S."/>
            <person name="Mackenzie C."/>
            <person name="Madupu R."/>
            <person name="Miller N."/>
            <person name="Shvartsbeyn A."/>
            <person name="Sullivan S.A."/>
            <person name="Vaudin M."/>
            <person name="Wiegand R."/>
            <person name="Kaplan H.B."/>
        </authorList>
    </citation>
    <scope>NUCLEOTIDE SEQUENCE [LARGE SCALE GENOMIC DNA]</scope>
    <source>
        <strain evidence="4">DK1622</strain>
    </source>
</reference>
<name>Q1CYI8_MYXXD</name>